<accession>A0A9R1W280</accession>
<dbReference type="InterPro" id="IPR018289">
    <property type="entry name" value="MULE_transposase_dom"/>
</dbReference>
<reference evidence="2 3" key="1">
    <citation type="journal article" date="2017" name="Nat. Commun.">
        <title>Genome assembly with in vitro proximity ligation data and whole-genome triplication in lettuce.</title>
        <authorList>
            <person name="Reyes-Chin-Wo S."/>
            <person name="Wang Z."/>
            <person name="Yang X."/>
            <person name="Kozik A."/>
            <person name="Arikit S."/>
            <person name="Song C."/>
            <person name="Xia L."/>
            <person name="Froenicke L."/>
            <person name="Lavelle D.O."/>
            <person name="Truco M.J."/>
            <person name="Xia R."/>
            <person name="Zhu S."/>
            <person name="Xu C."/>
            <person name="Xu H."/>
            <person name="Xu X."/>
            <person name="Cox K."/>
            <person name="Korf I."/>
            <person name="Meyers B.C."/>
            <person name="Michelmore R.W."/>
        </authorList>
    </citation>
    <scope>NUCLEOTIDE SEQUENCE [LARGE SCALE GENOMIC DNA]</scope>
    <source>
        <strain evidence="3">cv. Salinas</strain>
        <tissue evidence="2">Seedlings</tissue>
    </source>
</reference>
<sequence>MRGNVVDYRNFKRVMVSIIGFRDAQIIVIKMNDRKNNYPNYSFYYKCDENKVLNSMFWADETEKTYYSEFDDIMCFDATFIQTIGLLRTEDVDLYKWLLEQFLKAHSNKQPLLVLTDQDPALKQDVDSVFYQSKHSLCMWHIIKMSKKLSYEFLKSTNFKKKFNKLCLGHRNWELLMKEFILEDERWFKDIF</sequence>
<dbReference type="PANTHER" id="PTHR47718:SF12">
    <property type="entry name" value="PROTEIN FAR1-RELATED SEQUENCE"/>
    <property type="match status" value="1"/>
</dbReference>
<evidence type="ECO:0000259" key="1">
    <source>
        <dbReference type="Pfam" id="PF10551"/>
    </source>
</evidence>
<feature type="domain" description="MULE transposase" evidence="1">
    <location>
        <begin position="79"/>
        <end position="144"/>
    </location>
</feature>
<keyword evidence="3" id="KW-1185">Reference proteome</keyword>
<evidence type="ECO:0000313" key="3">
    <source>
        <dbReference type="Proteomes" id="UP000235145"/>
    </source>
</evidence>
<dbReference type="Pfam" id="PF10551">
    <property type="entry name" value="MULE"/>
    <property type="match status" value="1"/>
</dbReference>
<gene>
    <name evidence="2" type="ORF">LSAT_V11C300136420</name>
</gene>
<organism evidence="2 3">
    <name type="scientific">Lactuca sativa</name>
    <name type="common">Garden lettuce</name>
    <dbReference type="NCBI Taxonomy" id="4236"/>
    <lineage>
        <taxon>Eukaryota</taxon>
        <taxon>Viridiplantae</taxon>
        <taxon>Streptophyta</taxon>
        <taxon>Embryophyta</taxon>
        <taxon>Tracheophyta</taxon>
        <taxon>Spermatophyta</taxon>
        <taxon>Magnoliopsida</taxon>
        <taxon>eudicotyledons</taxon>
        <taxon>Gunneridae</taxon>
        <taxon>Pentapetalae</taxon>
        <taxon>asterids</taxon>
        <taxon>campanulids</taxon>
        <taxon>Asterales</taxon>
        <taxon>Asteraceae</taxon>
        <taxon>Cichorioideae</taxon>
        <taxon>Cichorieae</taxon>
        <taxon>Lactucinae</taxon>
        <taxon>Lactuca</taxon>
    </lineage>
</organism>
<dbReference type="AlphaFoldDB" id="A0A9R1W280"/>
<dbReference type="EMBL" id="NBSK02000003">
    <property type="protein sequence ID" value="KAJ0216118.1"/>
    <property type="molecule type" value="Genomic_DNA"/>
</dbReference>
<protein>
    <recommendedName>
        <fullName evidence="1">MULE transposase domain-containing protein</fullName>
    </recommendedName>
</protein>
<name>A0A9R1W280_LACSA</name>
<dbReference type="PANTHER" id="PTHR47718">
    <property type="entry name" value="OS01G0519700 PROTEIN"/>
    <property type="match status" value="1"/>
</dbReference>
<evidence type="ECO:0000313" key="2">
    <source>
        <dbReference type="EMBL" id="KAJ0216118.1"/>
    </source>
</evidence>
<dbReference type="Proteomes" id="UP000235145">
    <property type="component" value="Unassembled WGS sequence"/>
</dbReference>
<proteinExistence type="predicted"/>
<comment type="caution">
    <text evidence="2">The sequence shown here is derived from an EMBL/GenBank/DDBJ whole genome shotgun (WGS) entry which is preliminary data.</text>
</comment>